<evidence type="ECO:0000256" key="8">
    <source>
        <dbReference type="SAM" id="Phobius"/>
    </source>
</evidence>
<dbReference type="PROSITE" id="PS00162">
    <property type="entry name" value="ALPHA_CA_1"/>
    <property type="match status" value="1"/>
</dbReference>
<keyword evidence="8" id="KW-0812">Transmembrane</keyword>
<keyword evidence="5" id="KW-0325">Glycoprotein</keyword>
<evidence type="ECO:0000313" key="11">
    <source>
        <dbReference type="Proteomes" id="UP001557470"/>
    </source>
</evidence>
<keyword evidence="8" id="KW-0472">Membrane</keyword>
<dbReference type="FunFam" id="3.10.200.10:FF:000003">
    <property type="entry name" value="Carbonic anhydrase 12"/>
    <property type="match status" value="1"/>
</dbReference>
<comment type="similarity">
    <text evidence="1 7">Belongs to the alpha-carbonic anhydrase family.</text>
</comment>
<accession>A0ABD0W878</accession>
<dbReference type="SUPFAM" id="SSF51069">
    <property type="entry name" value="Carbonic anhydrase"/>
    <property type="match status" value="1"/>
</dbReference>
<dbReference type="GO" id="GO:0008270">
    <property type="term" value="F:zinc ion binding"/>
    <property type="evidence" value="ECO:0007669"/>
    <property type="project" value="UniProtKB-UniRule"/>
</dbReference>
<comment type="caution">
    <text evidence="10">The sequence shown here is derived from an EMBL/GenBank/DDBJ whole genome shotgun (WGS) entry which is preliminary data.</text>
</comment>
<feature type="domain" description="Alpha-carbonic anhydrase" evidence="9">
    <location>
        <begin position="19"/>
        <end position="283"/>
    </location>
</feature>
<dbReference type="InterPro" id="IPR001148">
    <property type="entry name" value="CA_dom"/>
</dbReference>
<keyword evidence="7" id="KW-0732">Signal</keyword>
<evidence type="ECO:0000256" key="3">
    <source>
        <dbReference type="ARBA" id="ARBA00022723"/>
    </source>
</evidence>
<reference evidence="10 11" key="1">
    <citation type="submission" date="2024-06" db="EMBL/GenBank/DDBJ databases">
        <authorList>
            <person name="Pan Q."/>
            <person name="Wen M."/>
            <person name="Jouanno E."/>
            <person name="Zahm M."/>
            <person name="Klopp C."/>
            <person name="Cabau C."/>
            <person name="Louis A."/>
            <person name="Berthelot C."/>
            <person name="Parey E."/>
            <person name="Roest Crollius H."/>
            <person name="Montfort J."/>
            <person name="Robinson-Rechavi M."/>
            <person name="Bouchez O."/>
            <person name="Lampietro C."/>
            <person name="Lopez Roques C."/>
            <person name="Donnadieu C."/>
            <person name="Postlethwait J."/>
            <person name="Bobe J."/>
            <person name="Verreycken H."/>
            <person name="Guiguen Y."/>
        </authorList>
    </citation>
    <scope>NUCLEOTIDE SEQUENCE [LARGE SCALE GENOMIC DNA]</scope>
    <source>
        <strain evidence="10">Up_M1</strain>
        <tissue evidence="10">Testis</tissue>
    </source>
</reference>
<feature type="chain" id="PRO_5044526135" description="Carbonic anhydrase" evidence="7">
    <location>
        <begin position="19"/>
        <end position="317"/>
    </location>
</feature>
<evidence type="ECO:0000256" key="7">
    <source>
        <dbReference type="RuleBase" id="RU367011"/>
    </source>
</evidence>
<evidence type="ECO:0000256" key="1">
    <source>
        <dbReference type="ARBA" id="ARBA00010718"/>
    </source>
</evidence>
<sequence length="317" mass="35743">MIWITITVLIMSVTLSHTDDFCYDNHHCDPYAWGDWFQSCHPILEAHHSPINLDHSMSRNDSLDALLLDGFNASHTGHWKLKNNGHSIVLEVGNGMSVSGGGLPGLYHTTQLHFHWGSLISNGSEHTVDQHRYPMEMHIVNVKSSHPNLTSALADPTGLAVLGFFIDVNYIDNVHFGQISQLLSSVAYKGEMASVKPFPLISLLPENSLSKYYRYHGSLTTPPCSQAVLWTMYEVPIYVSWSQFKQFATRIFSTEKDEEHVTHLHDNFRHIHPIFSRRIYASKDAKLLSASTTHLYIPVLAVLLLQPTLTVVLIYGL</sequence>
<name>A0ABD0W878_UMBPY</name>
<keyword evidence="8" id="KW-1133">Transmembrane helix</keyword>
<evidence type="ECO:0000256" key="5">
    <source>
        <dbReference type="ARBA" id="ARBA00023180"/>
    </source>
</evidence>
<dbReference type="Pfam" id="PF00194">
    <property type="entry name" value="Carb_anhydrase"/>
    <property type="match status" value="1"/>
</dbReference>
<dbReference type="InterPro" id="IPR023561">
    <property type="entry name" value="Carbonic_anhydrase_a-class"/>
</dbReference>
<dbReference type="EMBL" id="JAGEUA010000009">
    <property type="protein sequence ID" value="KAL0965630.1"/>
    <property type="molecule type" value="Genomic_DNA"/>
</dbReference>
<keyword evidence="4 7" id="KW-0862">Zinc</keyword>
<dbReference type="InterPro" id="IPR036398">
    <property type="entry name" value="CA_dom_sf"/>
</dbReference>
<dbReference type="PROSITE" id="PS51144">
    <property type="entry name" value="ALPHA_CA_2"/>
    <property type="match status" value="1"/>
</dbReference>
<dbReference type="AlphaFoldDB" id="A0ABD0W878"/>
<dbReference type="EC" id="4.2.1.1" evidence="2 7"/>
<dbReference type="GO" id="GO:0004089">
    <property type="term" value="F:carbonate dehydratase activity"/>
    <property type="evidence" value="ECO:0007669"/>
    <property type="project" value="UniProtKB-UniRule"/>
</dbReference>
<comment type="catalytic activity">
    <reaction evidence="7">
        <text>hydrogencarbonate + H(+) = CO2 + H2O</text>
        <dbReference type="Rhea" id="RHEA:10748"/>
        <dbReference type="ChEBI" id="CHEBI:15377"/>
        <dbReference type="ChEBI" id="CHEBI:15378"/>
        <dbReference type="ChEBI" id="CHEBI:16526"/>
        <dbReference type="ChEBI" id="CHEBI:17544"/>
        <dbReference type="EC" id="4.2.1.1"/>
    </reaction>
</comment>
<keyword evidence="6 7" id="KW-0456">Lyase</keyword>
<evidence type="ECO:0000259" key="9">
    <source>
        <dbReference type="PROSITE" id="PS51144"/>
    </source>
</evidence>
<feature type="signal peptide" evidence="7">
    <location>
        <begin position="1"/>
        <end position="18"/>
    </location>
</feature>
<protein>
    <recommendedName>
        <fullName evidence="2 7">Carbonic anhydrase</fullName>
        <ecNumber evidence="2 7">4.2.1.1</ecNumber>
    </recommendedName>
</protein>
<organism evidence="10 11">
    <name type="scientific">Umbra pygmaea</name>
    <name type="common">Eastern mudminnow</name>
    <dbReference type="NCBI Taxonomy" id="75934"/>
    <lineage>
        <taxon>Eukaryota</taxon>
        <taxon>Metazoa</taxon>
        <taxon>Chordata</taxon>
        <taxon>Craniata</taxon>
        <taxon>Vertebrata</taxon>
        <taxon>Euteleostomi</taxon>
        <taxon>Actinopterygii</taxon>
        <taxon>Neopterygii</taxon>
        <taxon>Teleostei</taxon>
        <taxon>Protacanthopterygii</taxon>
        <taxon>Esociformes</taxon>
        <taxon>Umbridae</taxon>
        <taxon>Umbra</taxon>
    </lineage>
</organism>
<evidence type="ECO:0000256" key="4">
    <source>
        <dbReference type="ARBA" id="ARBA00022833"/>
    </source>
</evidence>
<proteinExistence type="inferred from homology"/>
<dbReference type="Gene3D" id="3.10.200.10">
    <property type="entry name" value="Alpha carbonic anhydrase"/>
    <property type="match status" value="1"/>
</dbReference>
<dbReference type="PANTHER" id="PTHR18952:SF134">
    <property type="entry name" value="CARBONIC ANHYDRASE 15"/>
    <property type="match status" value="1"/>
</dbReference>
<dbReference type="Proteomes" id="UP001557470">
    <property type="component" value="Unassembled WGS sequence"/>
</dbReference>
<evidence type="ECO:0000256" key="2">
    <source>
        <dbReference type="ARBA" id="ARBA00012925"/>
    </source>
</evidence>
<comment type="cofactor">
    <cofactor evidence="7">
        <name>Zn(2+)</name>
        <dbReference type="ChEBI" id="CHEBI:29105"/>
    </cofactor>
</comment>
<dbReference type="PANTHER" id="PTHR18952">
    <property type="entry name" value="CARBONIC ANHYDRASE"/>
    <property type="match status" value="1"/>
</dbReference>
<feature type="transmembrane region" description="Helical" evidence="8">
    <location>
        <begin position="295"/>
        <end position="315"/>
    </location>
</feature>
<comment type="function">
    <text evidence="7">Reversible hydration of carbon dioxide.</text>
</comment>
<dbReference type="InterPro" id="IPR018338">
    <property type="entry name" value="Carbonic_anhydrase_a-class_CS"/>
</dbReference>
<dbReference type="SMART" id="SM01057">
    <property type="entry name" value="Carb_anhydrase"/>
    <property type="match status" value="1"/>
</dbReference>
<evidence type="ECO:0000313" key="10">
    <source>
        <dbReference type="EMBL" id="KAL0965630.1"/>
    </source>
</evidence>
<keyword evidence="3 7" id="KW-0479">Metal-binding</keyword>
<keyword evidence="11" id="KW-1185">Reference proteome</keyword>
<evidence type="ECO:0000256" key="6">
    <source>
        <dbReference type="ARBA" id="ARBA00023239"/>
    </source>
</evidence>
<gene>
    <name evidence="10" type="ORF">UPYG_G00283730</name>
</gene>